<dbReference type="Proteomes" id="UP000294071">
    <property type="component" value="Unassembled WGS sequence"/>
</dbReference>
<evidence type="ECO:0000313" key="2">
    <source>
        <dbReference type="Proteomes" id="UP000294071"/>
    </source>
</evidence>
<reference evidence="1 2" key="1">
    <citation type="submission" date="2019-01" db="EMBL/GenBank/DDBJ databases">
        <title>Novel species of Nocardioides.</title>
        <authorList>
            <person name="Liu Q."/>
            <person name="Xin Y.-H."/>
        </authorList>
    </citation>
    <scope>NUCLEOTIDE SEQUENCE [LARGE SCALE GENOMIC DNA]</scope>
    <source>
        <strain evidence="1 2">CGMCC 4.6882</strain>
    </source>
</reference>
<dbReference type="CDD" id="cd07812">
    <property type="entry name" value="SRPBCC"/>
    <property type="match status" value="1"/>
</dbReference>
<dbReference type="SUPFAM" id="SSF55961">
    <property type="entry name" value="Bet v1-like"/>
    <property type="match status" value="1"/>
</dbReference>
<keyword evidence="2" id="KW-1185">Reference proteome</keyword>
<protein>
    <submittedName>
        <fullName evidence="1">SRPBCC family protein</fullName>
    </submittedName>
</protein>
<accession>A0A4Q2RVU7</accession>
<organism evidence="1 2">
    <name type="scientific">Nocardioides oleivorans</name>
    <dbReference type="NCBI Taxonomy" id="273676"/>
    <lineage>
        <taxon>Bacteria</taxon>
        <taxon>Bacillati</taxon>
        <taxon>Actinomycetota</taxon>
        <taxon>Actinomycetes</taxon>
        <taxon>Propionibacteriales</taxon>
        <taxon>Nocardioidaceae</taxon>
        <taxon>Nocardioides</taxon>
    </lineage>
</organism>
<proteinExistence type="predicted"/>
<dbReference type="Pfam" id="PF10604">
    <property type="entry name" value="Polyketide_cyc2"/>
    <property type="match status" value="1"/>
</dbReference>
<dbReference type="OrthoDB" id="4483486at2"/>
<dbReference type="InterPro" id="IPR019587">
    <property type="entry name" value="Polyketide_cyclase/dehydratase"/>
</dbReference>
<name>A0A4Q2RVU7_9ACTN</name>
<dbReference type="EMBL" id="SDWT01000002">
    <property type="protein sequence ID" value="RYB92055.1"/>
    <property type="molecule type" value="Genomic_DNA"/>
</dbReference>
<dbReference type="RefSeq" id="WP_129401720.1">
    <property type="nucleotide sequence ID" value="NZ_SDWT01000002.1"/>
</dbReference>
<dbReference type="AlphaFoldDB" id="A0A4Q2RVU7"/>
<dbReference type="Gene3D" id="3.30.530.20">
    <property type="match status" value="1"/>
</dbReference>
<gene>
    <name evidence="1" type="ORF">EUA93_18330</name>
</gene>
<comment type="caution">
    <text evidence="1">The sequence shown here is derived from an EMBL/GenBank/DDBJ whole genome shotgun (WGS) entry which is preliminary data.</text>
</comment>
<evidence type="ECO:0000313" key="1">
    <source>
        <dbReference type="EMBL" id="RYB92055.1"/>
    </source>
</evidence>
<dbReference type="InterPro" id="IPR023393">
    <property type="entry name" value="START-like_dom_sf"/>
</dbReference>
<sequence>MTENTRLVHATPDQVWSVISDGWLYPLWVVGAARMRDVDEDWPAVGSKLHHSVGSWPLLLDDETEVLDATPGRSITLRARAWPAGEAEVHVRLDAVGVETEVRITEEPVAGPGALVPRAFVAPSLKWRNTETLRRLALVAENRT</sequence>